<dbReference type="InterPro" id="IPR000535">
    <property type="entry name" value="MSP_dom"/>
</dbReference>
<evidence type="ECO:0000256" key="8">
    <source>
        <dbReference type="SAM" id="Phobius"/>
    </source>
</evidence>
<dbReference type="PANTHER" id="PTHR10809:SF6">
    <property type="entry name" value="AT11025P-RELATED"/>
    <property type="match status" value="1"/>
</dbReference>
<feature type="region of interest" description="Disordered" evidence="7">
    <location>
        <begin position="196"/>
        <end position="218"/>
    </location>
</feature>
<feature type="region of interest" description="Disordered" evidence="7">
    <location>
        <begin position="1"/>
        <end position="48"/>
    </location>
</feature>
<evidence type="ECO:0000256" key="6">
    <source>
        <dbReference type="SAM" id="Coils"/>
    </source>
</evidence>
<feature type="domain" description="MSP" evidence="9">
    <location>
        <begin position="62"/>
        <end position="178"/>
    </location>
</feature>
<comment type="subcellular location">
    <subcellularLocation>
        <location evidence="1">Membrane</location>
        <topology evidence="1">Single-pass type IV membrane protein</topology>
    </subcellularLocation>
</comment>
<dbReference type="AlphaFoldDB" id="A0A151WTL5"/>
<dbReference type="PANTHER" id="PTHR10809">
    <property type="entry name" value="VESICLE-ASSOCIATED MEMBRANE PROTEIN-ASSOCIATED PROTEIN"/>
    <property type="match status" value="1"/>
</dbReference>
<evidence type="ECO:0000259" key="9">
    <source>
        <dbReference type="PROSITE" id="PS50202"/>
    </source>
</evidence>
<dbReference type="GO" id="GO:0090158">
    <property type="term" value="P:endoplasmic reticulum membrane organization"/>
    <property type="evidence" value="ECO:0007669"/>
    <property type="project" value="TreeGrafter"/>
</dbReference>
<sequence>MRIVGQPRIGISPTESRRRRRKRRRRKDGGGGGGGGGGGRQQQSRDSSVGKFVLVLARRCDVAESVPNPICPFTGGPVTSYIKLINPTNRKVYFKIKTTAPKRYCVRPNSGALKPKDVTEIAVCLQPYDFDPSEKNKHKFMVQTVVAPDDDDDEYPTDVWKDINPDQLMDSKLKCVFENPVINTTSSTVKMTATSTTTKADSNATNGKNKTVGDSVKSSPKVLGEAEEKLIKAAQEVNQLREDLMKWRNAALGNDGNLAAARGLTSQSNSQLSPTSTSILIAFAMVIVGYLLGKLI</sequence>
<evidence type="ECO:0000256" key="7">
    <source>
        <dbReference type="SAM" id="MobiDB-lite"/>
    </source>
</evidence>
<evidence type="ECO:0000256" key="3">
    <source>
        <dbReference type="ARBA" id="ARBA00022692"/>
    </source>
</evidence>
<evidence type="ECO:0000313" key="10">
    <source>
        <dbReference type="EMBL" id="KYQ50975.1"/>
    </source>
</evidence>
<dbReference type="STRING" id="64791.A0A151WTL5"/>
<dbReference type="EMBL" id="KQ982766">
    <property type="protein sequence ID" value="KYQ50975.1"/>
    <property type="molecule type" value="Genomic_DNA"/>
</dbReference>
<evidence type="ECO:0000313" key="11">
    <source>
        <dbReference type="Proteomes" id="UP000075809"/>
    </source>
</evidence>
<comment type="similarity">
    <text evidence="2">Belongs to the VAMP-associated protein (VAP) (TC 9.B.17) family.</text>
</comment>
<keyword evidence="11" id="KW-1185">Reference proteome</keyword>
<dbReference type="GO" id="GO:0005789">
    <property type="term" value="C:endoplasmic reticulum membrane"/>
    <property type="evidence" value="ECO:0007669"/>
    <property type="project" value="InterPro"/>
</dbReference>
<name>A0A151WTL5_9HYME</name>
<feature type="coiled-coil region" evidence="6">
    <location>
        <begin position="223"/>
        <end position="250"/>
    </location>
</feature>
<dbReference type="PROSITE" id="PS50202">
    <property type="entry name" value="MSP"/>
    <property type="match status" value="1"/>
</dbReference>
<keyword evidence="6" id="KW-0175">Coiled coil</keyword>
<gene>
    <name evidence="10" type="ORF">ALC60_09913</name>
</gene>
<dbReference type="GO" id="GO:0033149">
    <property type="term" value="F:FFAT motif binding"/>
    <property type="evidence" value="ECO:0007669"/>
    <property type="project" value="TreeGrafter"/>
</dbReference>
<feature type="compositionally biased region" description="Basic residues" evidence="7">
    <location>
        <begin position="17"/>
        <end position="27"/>
    </location>
</feature>
<evidence type="ECO:0000256" key="1">
    <source>
        <dbReference type="ARBA" id="ARBA00004211"/>
    </source>
</evidence>
<dbReference type="InterPro" id="IPR013783">
    <property type="entry name" value="Ig-like_fold"/>
</dbReference>
<dbReference type="SUPFAM" id="SSF49354">
    <property type="entry name" value="PapD-like"/>
    <property type="match status" value="1"/>
</dbReference>
<dbReference type="GO" id="GO:0005886">
    <property type="term" value="C:plasma membrane"/>
    <property type="evidence" value="ECO:0007669"/>
    <property type="project" value="TreeGrafter"/>
</dbReference>
<evidence type="ECO:0000256" key="5">
    <source>
        <dbReference type="ARBA" id="ARBA00023136"/>
    </source>
</evidence>
<keyword evidence="4 8" id="KW-1133">Transmembrane helix</keyword>
<keyword evidence="5 8" id="KW-0472">Membrane</keyword>
<accession>A0A151WTL5</accession>
<protein>
    <submittedName>
        <fullName evidence="10">Vesicle-associated membrane protein-associated protein A</fullName>
    </submittedName>
</protein>
<organism evidence="10 11">
    <name type="scientific">Mycetomoellerius zeteki</name>
    <dbReference type="NCBI Taxonomy" id="64791"/>
    <lineage>
        <taxon>Eukaryota</taxon>
        <taxon>Metazoa</taxon>
        <taxon>Ecdysozoa</taxon>
        <taxon>Arthropoda</taxon>
        <taxon>Hexapoda</taxon>
        <taxon>Insecta</taxon>
        <taxon>Pterygota</taxon>
        <taxon>Neoptera</taxon>
        <taxon>Endopterygota</taxon>
        <taxon>Hymenoptera</taxon>
        <taxon>Apocrita</taxon>
        <taxon>Aculeata</taxon>
        <taxon>Formicoidea</taxon>
        <taxon>Formicidae</taxon>
        <taxon>Myrmicinae</taxon>
        <taxon>Mycetomoellerius</taxon>
    </lineage>
</organism>
<dbReference type="Pfam" id="PF00635">
    <property type="entry name" value="Motile_Sperm"/>
    <property type="match status" value="1"/>
</dbReference>
<reference evidence="10 11" key="1">
    <citation type="submission" date="2015-09" db="EMBL/GenBank/DDBJ databases">
        <title>Trachymyrmex zeteki WGS genome.</title>
        <authorList>
            <person name="Nygaard S."/>
            <person name="Hu H."/>
            <person name="Boomsma J."/>
            <person name="Zhang G."/>
        </authorList>
    </citation>
    <scope>NUCLEOTIDE SEQUENCE [LARGE SCALE GENOMIC DNA]</scope>
    <source>
        <strain evidence="10">Tzet28-1</strain>
        <tissue evidence="10">Whole body</tissue>
    </source>
</reference>
<proteinExistence type="inferred from homology"/>
<evidence type="ECO:0000256" key="2">
    <source>
        <dbReference type="ARBA" id="ARBA00008932"/>
    </source>
</evidence>
<dbReference type="InterPro" id="IPR008962">
    <property type="entry name" value="PapD-like_sf"/>
</dbReference>
<feature type="compositionally biased region" description="Gly residues" evidence="7">
    <location>
        <begin position="30"/>
        <end position="40"/>
    </location>
</feature>
<dbReference type="Proteomes" id="UP000075809">
    <property type="component" value="Unassembled WGS sequence"/>
</dbReference>
<evidence type="ECO:0000256" key="4">
    <source>
        <dbReference type="ARBA" id="ARBA00022989"/>
    </source>
</evidence>
<keyword evidence="3 8" id="KW-0812">Transmembrane</keyword>
<feature type="transmembrane region" description="Helical" evidence="8">
    <location>
        <begin position="275"/>
        <end position="293"/>
    </location>
</feature>
<dbReference type="GO" id="GO:0061817">
    <property type="term" value="P:endoplasmic reticulum-plasma membrane tethering"/>
    <property type="evidence" value="ECO:0007669"/>
    <property type="project" value="TreeGrafter"/>
</dbReference>
<dbReference type="InterPro" id="IPR016763">
    <property type="entry name" value="VAP"/>
</dbReference>
<feature type="compositionally biased region" description="Low complexity" evidence="7">
    <location>
        <begin position="196"/>
        <end position="206"/>
    </location>
</feature>
<dbReference type="Gene3D" id="2.60.40.10">
    <property type="entry name" value="Immunoglobulins"/>
    <property type="match status" value="1"/>
</dbReference>